<evidence type="ECO:0000259" key="2">
    <source>
        <dbReference type="Pfam" id="PF08605"/>
    </source>
</evidence>
<dbReference type="Pfam" id="PF08605">
    <property type="entry name" value="Rad9_Rad53_bind"/>
    <property type="match status" value="1"/>
</dbReference>
<dbReference type="Proteomes" id="UP000001996">
    <property type="component" value="Unassembled WGS sequence"/>
</dbReference>
<proteinExistence type="predicted"/>
<organism evidence="3 4">
    <name type="scientific">Lodderomyces elongisporus (strain ATCC 11503 / CBS 2605 / JCM 1781 / NBRC 1676 / NRRL YB-4239)</name>
    <name type="common">Yeast</name>
    <name type="synonym">Saccharomyces elongisporus</name>
    <dbReference type="NCBI Taxonomy" id="379508"/>
    <lineage>
        <taxon>Eukaryota</taxon>
        <taxon>Fungi</taxon>
        <taxon>Dikarya</taxon>
        <taxon>Ascomycota</taxon>
        <taxon>Saccharomycotina</taxon>
        <taxon>Pichiomycetes</taxon>
        <taxon>Debaryomycetaceae</taxon>
        <taxon>Candida/Lodderomyces clade</taxon>
        <taxon>Lodderomyces</taxon>
    </lineage>
</organism>
<feature type="region of interest" description="Disordered" evidence="1">
    <location>
        <begin position="131"/>
        <end position="157"/>
    </location>
</feature>
<evidence type="ECO:0000256" key="1">
    <source>
        <dbReference type="SAM" id="MobiDB-lite"/>
    </source>
</evidence>
<gene>
    <name evidence="3" type="ORF">LELG_04146</name>
</gene>
<dbReference type="InterPro" id="IPR013914">
    <property type="entry name" value="Rad9_Rad53-bd_dom_fun"/>
</dbReference>
<accession>A5E3F9</accession>
<dbReference type="OrthoDB" id="129353at2759"/>
<feature type="domain" description="Rad9-like Rad53-binding" evidence="2">
    <location>
        <begin position="243"/>
        <end position="367"/>
    </location>
</feature>
<dbReference type="AlphaFoldDB" id="A5E3F9"/>
<feature type="compositionally biased region" description="Basic and acidic residues" evidence="1">
    <location>
        <begin position="188"/>
        <end position="198"/>
    </location>
</feature>
<feature type="compositionally biased region" description="Basic and acidic residues" evidence="1">
    <location>
        <begin position="131"/>
        <end position="142"/>
    </location>
</feature>
<keyword evidence="4" id="KW-1185">Reference proteome</keyword>
<feature type="region of interest" description="Disordered" evidence="1">
    <location>
        <begin position="174"/>
        <end position="224"/>
    </location>
</feature>
<dbReference type="EMBL" id="CH981528">
    <property type="protein sequence ID" value="EDK45967.1"/>
    <property type="molecule type" value="Genomic_DNA"/>
</dbReference>
<sequence length="407" mass="45855">MEKGKKESEELDVPVDKDITDQYEDSIVRYRKRNLSKSPIKLKRARTENLTSHFQSNEDENADYLTPAPVLRNHSVPLILASPFDKIFTSSSSPSKKIANQLVMTDEDGKLAVINTSMQNDNGEKNQVLDKVESSHSGDNNRNRGYATSPPSSPEAILPTAVDETDVEKMENSLNDIVPDVDMDVDNSAEKSSLEKPARSKRRVNRVVESQSGTDDATTNDIDNDFNDGEYIINGVLRKEKSDTLRESDILYRDSVWATYNLKMYTGRLEASYSDSLIVEFPDGSYSIKNEDLNMLDLRIGDTVNVRGKRFKCIVVGLSRGDSSVNAFKCMRGYSVVHVVKRSQKSNADKQEFLVPLSECLMELSDWMIHEQKYRLLFDDENNVGDKSNDVFLLSSNGLVRSRGTTF</sequence>
<protein>
    <recommendedName>
        <fullName evidence="2">Rad9-like Rad53-binding domain-containing protein</fullName>
    </recommendedName>
</protein>
<dbReference type="HOGENOM" id="CLU_676277_0_0_1"/>
<dbReference type="InParanoid" id="A5E3F9"/>
<reference evidence="3 4" key="1">
    <citation type="journal article" date="2009" name="Nature">
        <title>Evolution of pathogenicity and sexual reproduction in eight Candida genomes.</title>
        <authorList>
            <person name="Butler G."/>
            <person name="Rasmussen M.D."/>
            <person name="Lin M.F."/>
            <person name="Santos M.A."/>
            <person name="Sakthikumar S."/>
            <person name="Munro C.A."/>
            <person name="Rheinbay E."/>
            <person name="Grabherr M."/>
            <person name="Forche A."/>
            <person name="Reedy J.L."/>
            <person name="Agrafioti I."/>
            <person name="Arnaud M.B."/>
            <person name="Bates S."/>
            <person name="Brown A.J."/>
            <person name="Brunke S."/>
            <person name="Costanzo M.C."/>
            <person name="Fitzpatrick D.A."/>
            <person name="de Groot P.W."/>
            <person name="Harris D."/>
            <person name="Hoyer L.L."/>
            <person name="Hube B."/>
            <person name="Klis F.M."/>
            <person name="Kodira C."/>
            <person name="Lennard N."/>
            <person name="Logue M.E."/>
            <person name="Martin R."/>
            <person name="Neiman A.M."/>
            <person name="Nikolaou E."/>
            <person name="Quail M.A."/>
            <person name="Quinn J."/>
            <person name="Santos M.C."/>
            <person name="Schmitzberger F.F."/>
            <person name="Sherlock G."/>
            <person name="Shah P."/>
            <person name="Silverstein K.A."/>
            <person name="Skrzypek M.S."/>
            <person name="Soll D."/>
            <person name="Staggs R."/>
            <person name="Stansfield I."/>
            <person name="Stumpf M.P."/>
            <person name="Sudbery P.E."/>
            <person name="Srikantha T."/>
            <person name="Zeng Q."/>
            <person name="Berman J."/>
            <person name="Berriman M."/>
            <person name="Heitman J."/>
            <person name="Gow N.A."/>
            <person name="Lorenz M.C."/>
            <person name="Birren B.W."/>
            <person name="Kellis M."/>
            <person name="Cuomo C.A."/>
        </authorList>
    </citation>
    <scope>NUCLEOTIDE SEQUENCE [LARGE SCALE GENOMIC DNA]</scope>
    <source>
        <strain evidence="4">ATCC 11503 / BCRC 21390 / CBS 2605 / JCM 1781 / NBRC 1676 / NRRL YB-4239</strain>
    </source>
</reference>
<name>A5E3F9_LODEL</name>
<evidence type="ECO:0000313" key="4">
    <source>
        <dbReference type="Proteomes" id="UP000001996"/>
    </source>
</evidence>
<dbReference type="VEuPathDB" id="FungiDB:LELG_04146"/>
<dbReference type="STRING" id="379508.A5E3F9"/>
<dbReference type="eggNOG" id="KOG3548">
    <property type="taxonomic scope" value="Eukaryota"/>
</dbReference>
<evidence type="ECO:0000313" key="3">
    <source>
        <dbReference type="EMBL" id="EDK45967.1"/>
    </source>
</evidence>